<accession>A0A2I0K1C3</accession>
<dbReference type="EMBL" id="PGOL01000974">
    <property type="protein sequence ID" value="PKI62352.1"/>
    <property type="molecule type" value="Genomic_DNA"/>
</dbReference>
<evidence type="ECO:0000256" key="1">
    <source>
        <dbReference type="SAM" id="MobiDB-lite"/>
    </source>
</evidence>
<dbReference type="Proteomes" id="UP000233551">
    <property type="component" value="Unassembled WGS sequence"/>
</dbReference>
<reference evidence="2 3" key="1">
    <citation type="submission" date="2017-11" db="EMBL/GenBank/DDBJ databases">
        <title>De-novo sequencing of pomegranate (Punica granatum L.) genome.</title>
        <authorList>
            <person name="Akparov Z."/>
            <person name="Amiraslanov A."/>
            <person name="Hajiyeva S."/>
            <person name="Abbasov M."/>
            <person name="Kaur K."/>
            <person name="Hamwieh A."/>
            <person name="Solovyev V."/>
            <person name="Salamov A."/>
            <person name="Braich B."/>
            <person name="Kosarev P."/>
            <person name="Mahmoud A."/>
            <person name="Hajiyev E."/>
            <person name="Babayeva S."/>
            <person name="Izzatullayeva V."/>
            <person name="Mammadov A."/>
            <person name="Mammadov A."/>
            <person name="Sharifova S."/>
            <person name="Ojaghi J."/>
            <person name="Eynullazada K."/>
            <person name="Bayramov B."/>
            <person name="Abdulazimova A."/>
            <person name="Shahmuradov I."/>
        </authorList>
    </citation>
    <scope>NUCLEOTIDE SEQUENCE [LARGE SCALE GENOMIC DNA]</scope>
    <source>
        <strain evidence="3">cv. AG2017</strain>
        <tissue evidence="2">Leaf</tissue>
    </source>
</reference>
<dbReference type="AlphaFoldDB" id="A0A2I0K1C3"/>
<keyword evidence="3" id="KW-1185">Reference proteome</keyword>
<protein>
    <submittedName>
        <fullName evidence="2">Uncharacterized protein</fullName>
    </submittedName>
</protein>
<evidence type="ECO:0000313" key="2">
    <source>
        <dbReference type="EMBL" id="PKI62352.1"/>
    </source>
</evidence>
<comment type="caution">
    <text evidence="2">The sequence shown here is derived from an EMBL/GenBank/DDBJ whole genome shotgun (WGS) entry which is preliminary data.</text>
</comment>
<name>A0A2I0K1C3_PUNGR</name>
<organism evidence="2 3">
    <name type="scientific">Punica granatum</name>
    <name type="common">Pomegranate</name>
    <dbReference type="NCBI Taxonomy" id="22663"/>
    <lineage>
        <taxon>Eukaryota</taxon>
        <taxon>Viridiplantae</taxon>
        <taxon>Streptophyta</taxon>
        <taxon>Embryophyta</taxon>
        <taxon>Tracheophyta</taxon>
        <taxon>Spermatophyta</taxon>
        <taxon>Magnoliopsida</taxon>
        <taxon>eudicotyledons</taxon>
        <taxon>Gunneridae</taxon>
        <taxon>Pentapetalae</taxon>
        <taxon>rosids</taxon>
        <taxon>malvids</taxon>
        <taxon>Myrtales</taxon>
        <taxon>Lythraceae</taxon>
        <taxon>Punica</taxon>
    </lineage>
</organism>
<feature type="region of interest" description="Disordered" evidence="1">
    <location>
        <begin position="1"/>
        <end position="26"/>
    </location>
</feature>
<gene>
    <name evidence="2" type="ORF">CRG98_017158</name>
</gene>
<sequence length="112" mass="12106">MRLGTRAPEPTHGGVRPSSPCQGKRRPRSLLTLQELANEPGRRVFCNCMPAGVRSIITIRVLPTIDNMAALLELDAGFPQYLGASFISATHLRTLVGKPAPPTSSKTELMIV</sequence>
<proteinExistence type="predicted"/>
<evidence type="ECO:0000313" key="3">
    <source>
        <dbReference type="Proteomes" id="UP000233551"/>
    </source>
</evidence>